<protein>
    <recommendedName>
        <fullName evidence="7">MAPEG family protein</fullName>
    </recommendedName>
</protein>
<comment type="subcellular location">
    <subcellularLocation>
        <location evidence="1">Membrane</location>
    </subcellularLocation>
</comment>
<keyword evidence="4" id="KW-0472">Membrane</keyword>
<evidence type="ECO:0000256" key="3">
    <source>
        <dbReference type="ARBA" id="ARBA00022989"/>
    </source>
</evidence>
<evidence type="ECO:0000313" key="6">
    <source>
        <dbReference type="Proteomes" id="UP000799429"/>
    </source>
</evidence>
<keyword evidence="3" id="KW-1133">Transmembrane helix</keyword>
<dbReference type="Pfam" id="PF01124">
    <property type="entry name" value="MAPEG"/>
    <property type="match status" value="1"/>
</dbReference>
<evidence type="ECO:0000256" key="1">
    <source>
        <dbReference type="ARBA" id="ARBA00004370"/>
    </source>
</evidence>
<dbReference type="OrthoDB" id="2122304at2759"/>
<dbReference type="Proteomes" id="UP000799429">
    <property type="component" value="Unassembled WGS sequence"/>
</dbReference>
<dbReference type="Gene3D" id="1.20.120.550">
    <property type="entry name" value="Membrane associated eicosanoid/glutathione metabolism-like domain"/>
    <property type="match status" value="1"/>
</dbReference>
<dbReference type="AlphaFoldDB" id="A0A9P4VW10"/>
<keyword evidence="2" id="KW-0812">Transmembrane</keyword>
<evidence type="ECO:0000313" key="5">
    <source>
        <dbReference type="EMBL" id="KAF2842234.1"/>
    </source>
</evidence>
<evidence type="ECO:0008006" key="7">
    <source>
        <dbReference type="Google" id="ProtNLM"/>
    </source>
</evidence>
<organism evidence="5 6">
    <name type="scientific">Patellaria atrata CBS 101060</name>
    <dbReference type="NCBI Taxonomy" id="1346257"/>
    <lineage>
        <taxon>Eukaryota</taxon>
        <taxon>Fungi</taxon>
        <taxon>Dikarya</taxon>
        <taxon>Ascomycota</taxon>
        <taxon>Pezizomycotina</taxon>
        <taxon>Dothideomycetes</taxon>
        <taxon>Dothideomycetes incertae sedis</taxon>
        <taxon>Patellariales</taxon>
        <taxon>Patellariaceae</taxon>
        <taxon>Patellaria</taxon>
    </lineage>
</organism>
<accession>A0A9P4VW10</accession>
<dbReference type="EMBL" id="MU006090">
    <property type="protein sequence ID" value="KAF2842234.1"/>
    <property type="molecule type" value="Genomic_DNA"/>
</dbReference>
<name>A0A9P4VW10_9PEZI</name>
<gene>
    <name evidence="5" type="ORF">M501DRAFT_998491</name>
</gene>
<dbReference type="InterPro" id="IPR023352">
    <property type="entry name" value="MAPEG-like_dom_sf"/>
</dbReference>
<keyword evidence="6" id="KW-1185">Reference proteome</keyword>
<dbReference type="PANTHER" id="PTHR35371:SF1">
    <property type="entry name" value="BLR7753 PROTEIN"/>
    <property type="match status" value="1"/>
</dbReference>
<dbReference type="GO" id="GO:0016020">
    <property type="term" value="C:membrane"/>
    <property type="evidence" value="ECO:0007669"/>
    <property type="project" value="UniProtKB-SubCell"/>
</dbReference>
<comment type="caution">
    <text evidence="5">The sequence shown here is derived from an EMBL/GenBank/DDBJ whole genome shotgun (WGS) entry which is preliminary data.</text>
</comment>
<evidence type="ECO:0000256" key="4">
    <source>
        <dbReference type="ARBA" id="ARBA00023136"/>
    </source>
</evidence>
<dbReference type="SUPFAM" id="SSF161084">
    <property type="entry name" value="MAPEG domain-like"/>
    <property type="match status" value="1"/>
</dbReference>
<evidence type="ECO:0000256" key="2">
    <source>
        <dbReference type="ARBA" id="ARBA00022692"/>
    </source>
</evidence>
<dbReference type="InterPro" id="IPR001129">
    <property type="entry name" value="Membr-assoc_MAPEG"/>
</dbReference>
<dbReference type="PANTHER" id="PTHR35371">
    <property type="entry name" value="INNER MEMBRANE PROTEIN"/>
    <property type="match status" value="1"/>
</dbReference>
<proteinExistence type="predicted"/>
<sequence>MSWTSANLSILGLPIYWGLALLPKFYATNLASQGNPASVDNRNPKGTDYRPRLAQRLGPSLYTRWERAEAAHGNMLENFPLFAAAVIAGNLANLDGVDTFVQVYLALRVVYVVSYITTTTNSYSYIRTGLWFSSVIIAFRTLTQAAFALGK</sequence>
<reference evidence="5" key="1">
    <citation type="journal article" date="2020" name="Stud. Mycol.">
        <title>101 Dothideomycetes genomes: a test case for predicting lifestyles and emergence of pathogens.</title>
        <authorList>
            <person name="Haridas S."/>
            <person name="Albert R."/>
            <person name="Binder M."/>
            <person name="Bloem J."/>
            <person name="Labutti K."/>
            <person name="Salamov A."/>
            <person name="Andreopoulos B."/>
            <person name="Baker S."/>
            <person name="Barry K."/>
            <person name="Bills G."/>
            <person name="Bluhm B."/>
            <person name="Cannon C."/>
            <person name="Castanera R."/>
            <person name="Culley D."/>
            <person name="Daum C."/>
            <person name="Ezra D."/>
            <person name="Gonzalez J."/>
            <person name="Henrissat B."/>
            <person name="Kuo A."/>
            <person name="Liang C."/>
            <person name="Lipzen A."/>
            <person name="Lutzoni F."/>
            <person name="Magnuson J."/>
            <person name="Mondo S."/>
            <person name="Nolan M."/>
            <person name="Ohm R."/>
            <person name="Pangilinan J."/>
            <person name="Park H.-J."/>
            <person name="Ramirez L."/>
            <person name="Alfaro M."/>
            <person name="Sun H."/>
            <person name="Tritt A."/>
            <person name="Yoshinaga Y."/>
            <person name="Zwiers L.-H."/>
            <person name="Turgeon B."/>
            <person name="Goodwin S."/>
            <person name="Spatafora J."/>
            <person name="Crous P."/>
            <person name="Grigoriev I."/>
        </authorList>
    </citation>
    <scope>NUCLEOTIDE SEQUENCE</scope>
    <source>
        <strain evidence="5">CBS 101060</strain>
    </source>
</reference>